<dbReference type="InterPro" id="IPR017850">
    <property type="entry name" value="Alkaline_phosphatase_core_sf"/>
</dbReference>
<proteinExistence type="predicted"/>
<feature type="region of interest" description="Disordered" evidence="1">
    <location>
        <begin position="300"/>
        <end position="355"/>
    </location>
</feature>
<dbReference type="PATRIC" id="fig|1230456.3.peg.1192"/>
<evidence type="ECO:0008006" key="4">
    <source>
        <dbReference type="Google" id="ProtNLM"/>
    </source>
</evidence>
<dbReference type="AlphaFoldDB" id="M0P5Y5"/>
<dbReference type="STRING" id="1230456.C468_06108"/>
<organism evidence="2 3">
    <name type="scientific">Halorubrum kocurii JCM 14978</name>
    <dbReference type="NCBI Taxonomy" id="1230456"/>
    <lineage>
        <taxon>Archaea</taxon>
        <taxon>Methanobacteriati</taxon>
        <taxon>Methanobacteriota</taxon>
        <taxon>Stenosarchaea group</taxon>
        <taxon>Halobacteria</taxon>
        <taxon>Halobacteriales</taxon>
        <taxon>Haloferacaceae</taxon>
        <taxon>Halorubrum</taxon>
    </lineage>
</organism>
<dbReference type="EMBL" id="AOJH01000043">
    <property type="protein sequence ID" value="EMA65532.1"/>
    <property type="molecule type" value="Genomic_DNA"/>
</dbReference>
<name>M0P5Y5_9EURY</name>
<protein>
    <recommendedName>
        <fullName evidence="4">Sulfatase N-terminal domain-containing protein</fullName>
    </recommendedName>
</protein>
<accession>M0P5Y5</accession>
<keyword evidence="3" id="KW-1185">Reference proteome</keyword>
<evidence type="ECO:0000256" key="1">
    <source>
        <dbReference type="SAM" id="MobiDB-lite"/>
    </source>
</evidence>
<reference evidence="2 3" key="1">
    <citation type="journal article" date="2014" name="PLoS Genet.">
        <title>Phylogenetically driven sequencing of extremely halophilic archaea reveals strategies for static and dynamic osmo-response.</title>
        <authorList>
            <person name="Becker E.A."/>
            <person name="Seitzer P.M."/>
            <person name="Tritt A."/>
            <person name="Larsen D."/>
            <person name="Krusor M."/>
            <person name="Yao A.I."/>
            <person name="Wu D."/>
            <person name="Madern D."/>
            <person name="Eisen J.A."/>
            <person name="Darling A.E."/>
            <person name="Facciotti M.T."/>
        </authorList>
    </citation>
    <scope>NUCLEOTIDE SEQUENCE [LARGE SCALE GENOMIC DNA]</scope>
    <source>
        <strain evidence="2 3">JCM 14978</strain>
    </source>
</reference>
<sequence>MSKTRRALEVLRDEGVESLLRRTALFGRDAAGTGLAAARQRVNRTKYRLSGDETRLMEEDWDALVLLDGCRYDQFERLNTLPGELESRVSLGSTTKEFLRENFVGETHWDTVYVTASPMHRTVEMDDAFHDVVDVWRTDWDEDLQTVPPDAMAAAAIEARERFPEKRLLVHFMQPHYPFIGETGRAIPHSGYERTRRLVETGTGSWDNPRIWSLVWSGEVDEATARQAYDENLELAFPHVERLLDAFDGRTVVTSDHGNLLGEQVAPLDGPRYGHAYGLYVDVLRKVPWLVVEGGGRIRARSEAPAESTTRPSAAVAERLADLGYHQRASDRDAGDSGATRRTREPTDRDPTASR</sequence>
<gene>
    <name evidence="2" type="ORF">C468_06108</name>
</gene>
<dbReference type="Proteomes" id="UP000011546">
    <property type="component" value="Unassembled WGS sequence"/>
</dbReference>
<dbReference type="Gene3D" id="3.40.720.10">
    <property type="entry name" value="Alkaline Phosphatase, subunit A"/>
    <property type="match status" value="1"/>
</dbReference>
<comment type="caution">
    <text evidence="2">The sequence shown here is derived from an EMBL/GenBank/DDBJ whole genome shotgun (WGS) entry which is preliminary data.</text>
</comment>
<dbReference type="OrthoDB" id="100846at2157"/>
<dbReference type="RefSeq" id="WP_008847955.1">
    <property type="nucleotide sequence ID" value="NZ_AOJH01000043.1"/>
</dbReference>
<evidence type="ECO:0000313" key="3">
    <source>
        <dbReference type="Proteomes" id="UP000011546"/>
    </source>
</evidence>
<feature type="compositionally biased region" description="Basic and acidic residues" evidence="1">
    <location>
        <begin position="342"/>
        <end position="355"/>
    </location>
</feature>
<evidence type="ECO:0000313" key="2">
    <source>
        <dbReference type="EMBL" id="EMA65532.1"/>
    </source>
</evidence>
<dbReference type="SUPFAM" id="SSF53649">
    <property type="entry name" value="Alkaline phosphatase-like"/>
    <property type="match status" value="1"/>
</dbReference>